<evidence type="ECO:0000256" key="1">
    <source>
        <dbReference type="SAM" id="Phobius"/>
    </source>
</evidence>
<dbReference type="InterPro" id="IPR046062">
    <property type="entry name" value="DUF6020"/>
</dbReference>
<feature type="transmembrane region" description="Helical" evidence="1">
    <location>
        <begin position="277"/>
        <end position="295"/>
    </location>
</feature>
<feature type="transmembrane region" description="Helical" evidence="1">
    <location>
        <begin position="68"/>
        <end position="87"/>
    </location>
</feature>
<feature type="transmembrane region" description="Helical" evidence="1">
    <location>
        <begin position="250"/>
        <end position="271"/>
    </location>
</feature>
<organism evidence="2 3">
    <name type="scientific">Sporolactobacillus mangiferae</name>
    <dbReference type="NCBI Taxonomy" id="2940498"/>
    <lineage>
        <taxon>Bacteria</taxon>
        <taxon>Bacillati</taxon>
        <taxon>Bacillota</taxon>
        <taxon>Bacilli</taxon>
        <taxon>Bacillales</taxon>
        <taxon>Sporolactobacillaceae</taxon>
        <taxon>Sporolactobacillus</taxon>
    </lineage>
</organism>
<keyword evidence="1" id="KW-0472">Membrane</keyword>
<keyword evidence="1" id="KW-0812">Transmembrane</keyword>
<gene>
    <name evidence="2" type="ORF">M3N64_06765</name>
</gene>
<accession>A0ABT0M9V3</accession>
<feature type="transmembrane region" description="Helical" evidence="1">
    <location>
        <begin position="307"/>
        <end position="332"/>
    </location>
</feature>
<dbReference type="EMBL" id="JAMAST010000005">
    <property type="protein sequence ID" value="MCL1631649.1"/>
    <property type="molecule type" value="Genomic_DNA"/>
</dbReference>
<dbReference type="RefSeq" id="WP_249100047.1">
    <property type="nucleotide sequence ID" value="NZ_JAMAST010000005.1"/>
</dbReference>
<feature type="transmembrane region" description="Helical" evidence="1">
    <location>
        <begin position="151"/>
        <end position="171"/>
    </location>
</feature>
<keyword evidence="3" id="KW-1185">Reference proteome</keyword>
<name>A0ABT0M9V3_9BACL</name>
<sequence>MELATVLKRKKVRMAITFFLALITTIALLFSSDFRQNIRVLRTAGIVMLIALWLFYNHIFMRIKPAGCRTILAASILLALLQVIGLIERYSGTIGFIGESSHKMVYSFILFIGYAVLIYSAFQAFITWVIHHRAQLKLKETQFTAWFRNKTLLKSIIFILICWLPIIIIYYPGVSTFDGMRQINQVFDPSQLNNHHPILTTFIMGGLAKAGRLLAGNNFGLFSAALYQILLVSFCFSYSISYLNRFKCSIYLQLGLLFFYACMPLWSIVTMMVMKDVSYFAIFLLYTIKLIDFHLKKEHRKRDYLLLWLLALLVCFIRKDGLYVVFVSLLTLGFSYRHWTRRRLLGALAIIVIFITVINGVLLPKIGIPNGYGNSDTREMLSIPFQATARYVKYAEDDVTPAEKKAINAVLDYRSIGARYTETISDRVKETYRISATKQDLLAYFKTWITMSVKHPVVYLDAIVAQTSGYYTLTDGLRTDVAGNVRQFDPRTKNWADNQLKFSFSDSMQKERELANASREIYRNIPLIGDWEGGALYFWLIVLSFLLLTVTGQKRKTVYLSTVATHMLIALLSPVSGSLRYLLPIIATLPFVFILCLISISQEESVNNASLNDSD</sequence>
<dbReference type="Pfam" id="PF19484">
    <property type="entry name" value="DUF6020"/>
    <property type="match status" value="1"/>
</dbReference>
<evidence type="ECO:0000313" key="2">
    <source>
        <dbReference type="EMBL" id="MCL1631649.1"/>
    </source>
</evidence>
<reference evidence="2 3" key="1">
    <citation type="submission" date="2022-05" db="EMBL/GenBank/DDBJ databases">
        <title>Sporolactobacillus sp nov CPB3-1, isolated from tree bark (Mangifera indica L.).</title>
        <authorList>
            <person name="Phuengjayaem S."/>
            <person name="Tanasupawat S."/>
        </authorList>
    </citation>
    <scope>NUCLEOTIDE SEQUENCE [LARGE SCALE GENOMIC DNA]</scope>
    <source>
        <strain evidence="2 3">CPB3-1</strain>
    </source>
</reference>
<feature type="transmembrane region" description="Helical" evidence="1">
    <location>
        <begin position="582"/>
        <end position="601"/>
    </location>
</feature>
<feature type="transmembrane region" description="Helical" evidence="1">
    <location>
        <begin position="219"/>
        <end position="238"/>
    </location>
</feature>
<comment type="caution">
    <text evidence="2">The sequence shown here is derived from an EMBL/GenBank/DDBJ whole genome shotgun (WGS) entry which is preliminary data.</text>
</comment>
<feature type="transmembrane region" description="Helical" evidence="1">
    <location>
        <begin position="12"/>
        <end position="32"/>
    </location>
</feature>
<feature type="transmembrane region" description="Helical" evidence="1">
    <location>
        <begin position="344"/>
        <end position="363"/>
    </location>
</feature>
<feature type="transmembrane region" description="Helical" evidence="1">
    <location>
        <begin position="534"/>
        <end position="552"/>
    </location>
</feature>
<dbReference type="Proteomes" id="UP001203004">
    <property type="component" value="Unassembled WGS sequence"/>
</dbReference>
<feature type="transmembrane region" description="Helical" evidence="1">
    <location>
        <begin position="38"/>
        <end position="56"/>
    </location>
</feature>
<protein>
    <submittedName>
        <fullName evidence="2">DUF6020 family protein</fullName>
    </submittedName>
</protein>
<evidence type="ECO:0000313" key="3">
    <source>
        <dbReference type="Proteomes" id="UP001203004"/>
    </source>
</evidence>
<keyword evidence="1" id="KW-1133">Transmembrane helix</keyword>
<feature type="transmembrane region" description="Helical" evidence="1">
    <location>
        <begin position="107"/>
        <end position="130"/>
    </location>
</feature>
<proteinExistence type="predicted"/>